<evidence type="ECO:0000313" key="1">
    <source>
        <dbReference type="EMBL" id="ACL61624.1"/>
    </source>
</evidence>
<reference evidence="1 2" key="1">
    <citation type="submission" date="2009-01" db="EMBL/GenBank/DDBJ databases">
        <title>Complete sequence of chromosome of Methylobacterium nodulans ORS 2060.</title>
        <authorList>
            <consortium name="US DOE Joint Genome Institute"/>
            <person name="Lucas S."/>
            <person name="Copeland A."/>
            <person name="Lapidus A."/>
            <person name="Glavina del Rio T."/>
            <person name="Dalin E."/>
            <person name="Tice H."/>
            <person name="Bruce D."/>
            <person name="Goodwin L."/>
            <person name="Pitluck S."/>
            <person name="Sims D."/>
            <person name="Brettin T."/>
            <person name="Detter J.C."/>
            <person name="Han C."/>
            <person name="Larimer F."/>
            <person name="Land M."/>
            <person name="Hauser L."/>
            <person name="Kyrpides N."/>
            <person name="Ivanova N."/>
            <person name="Marx C.J."/>
            <person name="Richardson P."/>
        </authorList>
    </citation>
    <scope>NUCLEOTIDE SEQUENCE [LARGE SCALE GENOMIC DNA]</scope>
    <source>
        <strain evidence="2">LMG 21967 / CNCM I-2342 / ORS 2060</strain>
    </source>
</reference>
<dbReference type="AlphaFoldDB" id="B8IHG1"/>
<proteinExistence type="predicted"/>
<keyword evidence="2" id="KW-1185">Reference proteome</keyword>
<organism evidence="1 2">
    <name type="scientific">Methylobacterium nodulans (strain LMG 21967 / CNCM I-2342 / ORS 2060)</name>
    <dbReference type="NCBI Taxonomy" id="460265"/>
    <lineage>
        <taxon>Bacteria</taxon>
        <taxon>Pseudomonadati</taxon>
        <taxon>Pseudomonadota</taxon>
        <taxon>Alphaproteobacteria</taxon>
        <taxon>Hyphomicrobiales</taxon>
        <taxon>Methylobacteriaceae</taxon>
        <taxon>Methylobacterium</taxon>
    </lineage>
</organism>
<dbReference type="STRING" id="460265.Mnod_6879"/>
<accession>B8IHG1</accession>
<name>B8IHG1_METNO</name>
<gene>
    <name evidence="1" type="ordered locus">Mnod_6879</name>
</gene>
<evidence type="ECO:0000313" key="2">
    <source>
        <dbReference type="Proteomes" id="UP000008207"/>
    </source>
</evidence>
<dbReference type="Proteomes" id="UP000008207">
    <property type="component" value="Chromosome"/>
</dbReference>
<dbReference type="KEGG" id="mno:Mnod_6879"/>
<dbReference type="EMBL" id="CP001349">
    <property type="protein sequence ID" value="ACL61624.1"/>
    <property type="molecule type" value="Genomic_DNA"/>
</dbReference>
<dbReference type="HOGENOM" id="CLU_1508924_0_0_5"/>
<protein>
    <submittedName>
        <fullName evidence="1">Uncharacterized protein</fullName>
    </submittedName>
</protein>
<sequence length="178" mass="19067">MLPAFFHQCAVACVAQDKRDCSPGSMPGELDLVICRPTTELPGIAQFGATRAYRETRIVLATQGGEDPRPKLRDLRVAALPGDPGAAWLRSRGAEVATEEDLRAASAPAISIEDGRARALGVRLTATVLVVPRGEHVSLSDLDQASKQARALDWRLSDLVICLVAALPDWIARTKSST</sequence>